<evidence type="ECO:0000313" key="8">
    <source>
        <dbReference type="EMBL" id="QMT41018.1"/>
    </source>
</evidence>
<dbReference type="RefSeq" id="WP_182122596.1">
    <property type="nucleotide sequence ID" value="NZ_CP059567.1"/>
</dbReference>
<dbReference type="SMART" id="SM00895">
    <property type="entry name" value="FCD"/>
    <property type="match status" value="1"/>
</dbReference>
<evidence type="ECO:0000256" key="1">
    <source>
        <dbReference type="ARBA" id="ARBA00022491"/>
    </source>
</evidence>
<gene>
    <name evidence="8" type="ORF">H3L94_02940</name>
</gene>
<protein>
    <recommendedName>
        <fullName evidence="6">Pyruvate dehydrogenase complex repressor</fullName>
    </recommendedName>
</protein>
<evidence type="ECO:0000256" key="3">
    <source>
        <dbReference type="ARBA" id="ARBA00023125"/>
    </source>
</evidence>
<evidence type="ECO:0000256" key="2">
    <source>
        <dbReference type="ARBA" id="ARBA00023015"/>
    </source>
</evidence>
<accession>A0A7D7NCR9</accession>
<dbReference type="CDD" id="cd07377">
    <property type="entry name" value="WHTH_GntR"/>
    <property type="match status" value="1"/>
</dbReference>
<dbReference type="Proteomes" id="UP000514752">
    <property type="component" value="Chromosome"/>
</dbReference>
<feature type="domain" description="HTH gntR-type" evidence="7">
    <location>
        <begin position="10"/>
        <end position="78"/>
    </location>
</feature>
<dbReference type="GO" id="GO:0003677">
    <property type="term" value="F:DNA binding"/>
    <property type="evidence" value="ECO:0007669"/>
    <property type="project" value="UniProtKB-KW"/>
</dbReference>
<reference evidence="8 9" key="1">
    <citation type="submission" date="2020-07" db="EMBL/GenBank/DDBJ databases">
        <title>Genomic diversity of species in the Neisseriaceae family.</title>
        <authorList>
            <person name="Vincent A.T."/>
            <person name="Bernet E."/>
            <person name="Veyrier F.J."/>
        </authorList>
    </citation>
    <scope>NUCLEOTIDE SEQUENCE [LARGE SCALE GENOMIC DNA]</scope>
    <source>
        <strain evidence="8 9">DSM 22244</strain>
    </source>
</reference>
<evidence type="ECO:0000256" key="6">
    <source>
        <dbReference type="ARBA" id="ARBA00039592"/>
    </source>
</evidence>
<dbReference type="PROSITE" id="PS50949">
    <property type="entry name" value="HTH_GNTR"/>
    <property type="match status" value="1"/>
</dbReference>
<dbReference type="InterPro" id="IPR036390">
    <property type="entry name" value="WH_DNA-bd_sf"/>
</dbReference>
<organism evidence="8 9">
    <name type="scientific">Neisseria shayeganii</name>
    <dbReference type="NCBI Taxonomy" id="607712"/>
    <lineage>
        <taxon>Bacteria</taxon>
        <taxon>Pseudomonadati</taxon>
        <taxon>Pseudomonadota</taxon>
        <taxon>Betaproteobacteria</taxon>
        <taxon>Neisseriales</taxon>
        <taxon>Neisseriaceae</taxon>
        <taxon>Neisseria</taxon>
    </lineage>
</organism>
<dbReference type="InterPro" id="IPR000524">
    <property type="entry name" value="Tscrpt_reg_HTH_GntR"/>
</dbReference>
<dbReference type="PANTHER" id="PTHR43537">
    <property type="entry name" value="TRANSCRIPTIONAL REGULATOR, GNTR FAMILY"/>
    <property type="match status" value="1"/>
</dbReference>
<proteinExistence type="predicted"/>
<evidence type="ECO:0000313" key="9">
    <source>
        <dbReference type="Proteomes" id="UP000514752"/>
    </source>
</evidence>
<dbReference type="GO" id="GO:0003700">
    <property type="term" value="F:DNA-binding transcription factor activity"/>
    <property type="evidence" value="ECO:0007669"/>
    <property type="project" value="InterPro"/>
</dbReference>
<keyword evidence="4" id="KW-0804">Transcription</keyword>
<dbReference type="PANTHER" id="PTHR43537:SF34">
    <property type="entry name" value="PYRUVATE DEHYDROGENASE COMPLEX REPRESSOR"/>
    <property type="match status" value="1"/>
</dbReference>
<dbReference type="EMBL" id="CP059567">
    <property type="protein sequence ID" value="QMT41018.1"/>
    <property type="molecule type" value="Genomic_DNA"/>
</dbReference>
<keyword evidence="3" id="KW-0238">DNA-binding</keyword>
<keyword evidence="1" id="KW-0678">Repressor</keyword>
<evidence type="ECO:0000259" key="7">
    <source>
        <dbReference type="PROSITE" id="PS50949"/>
    </source>
</evidence>
<comment type="function">
    <text evidence="5">Transcriptional repressor for the pyruvate dehydrogenase complex genes aceEF and lpd.</text>
</comment>
<sequence length="258" mass="29093">MSQNTIVKAQKLSEQISSVLEERILSGIYPVGSRLPAERLLAEEFGVSRPPVRDALRTLSTRGLTFSKPGGGHYVSEDLHTDFLSSWQSLIQRHDYLRQDVLDFRRHIEATLAALAAERRTETDLARLQYWLLELEAAHERQDLVRQAEADVAFHQAIADAAHNTLFSHLAASLLLMIHRHTQSNLANMFSYTSAKEDLHGQHRAIFHAIASGEPDAAAAVARRHIDFVADTLQAAQEHIEREQISAALAEKDRKRRR</sequence>
<dbReference type="SMART" id="SM00345">
    <property type="entry name" value="HTH_GNTR"/>
    <property type="match status" value="1"/>
</dbReference>
<keyword evidence="2" id="KW-0805">Transcription regulation</keyword>
<dbReference type="Gene3D" id="1.10.10.10">
    <property type="entry name" value="Winged helix-like DNA-binding domain superfamily/Winged helix DNA-binding domain"/>
    <property type="match status" value="1"/>
</dbReference>
<dbReference type="Gene3D" id="1.20.120.530">
    <property type="entry name" value="GntR ligand-binding domain-like"/>
    <property type="match status" value="1"/>
</dbReference>
<name>A0A7D7NCR9_9NEIS</name>
<dbReference type="SUPFAM" id="SSF48008">
    <property type="entry name" value="GntR ligand-binding domain-like"/>
    <property type="match status" value="1"/>
</dbReference>
<dbReference type="InterPro" id="IPR008920">
    <property type="entry name" value="TF_FadR/GntR_C"/>
</dbReference>
<dbReference type="Pfam" id="PF00392">
    <property type="entry name" value="GntR"/>
    <property type="match status" value="1"/>
</dbReference>
<dbReference type="AlphaFoldDB" id="A0A7D7NCR9"/>
<evidence type="ECO:0000256" key="4">
    <source>
        <dbReference type="ARBA" id="ARBA00023163"/>
    </source>
</evidence>
<dbReference type="KEGG" id="nsg:H3L94_02940"/>
<dbReference type="PRINTS" id="PR00035">
    <property type="entry name" value="HTHGNTR"/>
</dbReference>
<dbReference type="SUPFAM" id="SSF46785">
    <property type="entry name" value="Winged helix' DNA-binding domain"/>
    <property type="match status" value="1"/>
</dbReference>
<dbReference type="Pfam" id="PF07729">
    <property type="entry name" value="FCD"/>
    <property type="match status" value="1"/>
</dbReference>
<dbReference type="InterPro" id="IPR036388">
    <property type="entry name" value="WH-like_DNA-bd_sf"/>
</dbReference>
<dbReference type="InterPro" id="IPR011711">
    <property type="entry name" value="GntR_C"/>
</dbReference>
<evidence type="ECO:0000256" key="5">
    <source>
        <dbReference type="ARBA" id="ARBA00037357"/>
    </source>
</evidence>